<protein>
    <submittedName>
        <fullName evidence="2">GNAT family N-acetyltransferase</fullName>
        <ecNumber evidence="2">2.3.1.-</ecNumber>
    </submittedName>
</protein>
<dbReference type="Pfam" id="PF13673">
    <property type="entry name" value="Acetyltransf_10"/>
    <property type="match status" value="1"/>
</dbReference>
<dbReference type="SUPFAM" id="SSF55729">
    <property type="entry name" value="Acyl-CoA N-acyltransferases (Nat)"/>
    <property type="match status" value="1"/>
</dbReference>
<evidence type="ECO:0000313" key="3">
    <source>
        <dbReference type="Proteomes" id="UP001333818"/>
    </source>
</evidence>
<evidence type="ECO:0000259" key="1">
    <source>
        <dbReference type="Pfam" id="PF13673"/>
    </source>
</evidence>
<dbReference type="EMBL" id="JAZBJZ010000143">
    <property type="protein sequence ID" value="MEE3719563.1"/>
    <property type="molecule type" value="Genomic_DNA"/>
</dbReference>
<dbReference type="InterPro" id="IPR052564">
    <property type="entry name" value="N-acetyltrans/Recomb-assoc"/>
</dbReference>
<evidence type="ECO:0000313" key="2">
    <source>
        <dbReference type="EMBL" id="MEE3719563.1"/>
    </source>
</evidence>
<gene>
    <name evidence="2" type="ORF">V2H45_22730</name>
</gene>
<dbReference type="GO" id="GO:0016747">
    <property type="term" value="F:acyltransferase activity, transferring groups other than amino-acyl groups"/>
    <property type="evidence" value="ECO:0007669"/>
    <property type="project" value="InterPro"/>
</dbReference>
<keyword evidence="2" id="KW-0012">Acyltransferase</keyword>
<sequence length="108" mass="12533">MEVRLFEIQDAQQVAQLFHDTVREVNIRDYSSAQIKAWAPDNIGFRDWAKVCSSRHTYVAEQEGEIIGFGELEPIGHIDCFYCHKNYQRSVKCSPLSRQKTIKVKIES</sequence>
<comment type="caution">
    <text evidence="2">The sequence shown here is derived from an EMBL/GenBank/DDBJ whole genome shotgun (WGS) entry which is preliminary data.</text>
</comment>
<name>A0AAW9Q997_9CYAN</name>
<dbReference type="Gene3D" id="3.40.630.30">
    <property type="match status" value="1"/>
</dbReference>
<dbReference type="CDD" id="cd04301">
    <property type="entry name" value="NAT_SF"/>
    <property type="match status" value="1"/>
</dbReference>
<reference evidence="2" key="1">
    <citation type="submission" date="2024-01" db="EMBL/GenBank/DDBJ databases">
        <title>Bank of Algae and Cyanobacteria of the Azores (BACA) strain genomes.</title>
        <authorList>
            <person name="Luz R."/>
            <person name="Cordeiro R."/>
            <person name="Fonseca A."/>
            <person name="Goncalves V."/>
        </authorList>
    </citation>
    <scope>NUCLEOTIDE SEQUENCE</scope>
    <source>
        <strain evidence="2">BACA0141</strain>
    </source>
</reference>
<dbReference type="PANTHER" id="PTHR43451">
    <property type="entry name" value="ACETYLTRANSFERASE (GNAT) FAMILY PROTEIN"/>
    <property type="match status" value="1"/>
</dbReference>
<dbReference type="RefSeq" id="WP_330485999.1">
    <property type="nucleotide sequence ID" value="NZ_JAZBJZ010000143.1"/>
</dbReference>
<dbReference type="InterPro" id="IPR000182">
    <property type="entry name" value="GNAT_dom"/>
</dbReference>
<dbReference type="Proteomes" id="UP001333818">
    <property type="component" value="Unassembled WGS sequence"/>
</dbReference>
<keyword evidence="2" id="KW-0808">Transferase</keyword>
<dbReference type="PANTHER" id="PTHR43451:SF1">
    <property type="entry name" value="ACETYLTRANSFERASE"/>
    <property type="match status" value="1"/>
</dbReference>
<feature type="domain" description="N-acetyltransferase" evidence="1">
    <location>
        <begin position="28"/>
        <end position="89"/>
    </location>
</feature>
<keyword evidence="3" id="KW-1185">Reference proteome</keyword>
<dbReference type="AlphaFoldDB" id="A0AAW9Q997"/>
<organism evidence="2 3">
    <name type="scientific">Tumidithrix elongata BACA0141</name>
    <dbReference type="NCBI Taxonomy" id="2716417"/>
    <lineage>
        <taxon>Bacteria</taxon>
        <taxon>Bacillati</taxon>
        <taxon>Cyanobacteriota</taxon>
        <taxon>Cyanophyceae</taxon>
        <taxon>Pseudanabaenales</taxon>
        <taxon>Pseudanabaenaceae</taxon>
        <taxon>Tumidithrix</taxon>
        <taxon>Tumidithrix elongata</taxon>
    </lineage>
</organism>
<proteinExistence type="predicted"/>
<dbReference type="InterPro" id="IPR016181">
    <property type="entry name" value="Acyl_CoA_acyltransferase"/>
</dbReference>
<accession>A0AAW9Q997</accession>
<feature type="non-terminal residue" evidence="2">
    <location>
        <position position="108"/>
    </location>
</feature>
<dbReference type="EC" id="2.3.1.-" evidence="2"/>